<proteinExistence type="predicted"/>
<dbReference type="AlphaFoldDB" id="X1KDK2"/>
<name>X1KDK2_9ZZZZ</name>
<protein>
    <submittedName>
        <fullName evidence="1">Uncharacterized protein</fullName>
    </submittedName>
</protein>
<feature type="non-terminal residue" evidence="1">
    <location>
        <position position="1"/>
    </location>
</feature>
<dbReference type="EMBL" id="BARU01041453">
    <property type="protein sequence ID" value="GAH88264.1"/>
    <property type="molecule type" value="Genomic_DNA"/>
</dbReference>
<comment type="caution">
    <text evidence="1">The sequence shown here is derived from an EMBL/GenBank/DDBJ whole genome shotgun (WGS) entry which is preliminary data.</text>
</comment>
<organism evidence="1">
    <name type="scientific">marine sediment metagenome</name>
    <dbReference type="NCBI Taxonomy" id="412755"/>
    <lineage>
        <taxon>unclassified sequences</taxon>
        <taxon>metagenomes</taxon>
        <taxon>ecological metagenomes</taxon>
    </lineage>
</organism>
<accession>X1KDK2</accession>
<gene>
    <name evidence="1" type="ORF">S03H2_63908</name>
</gene>
<reference evidence="1" key="1">
    <citation type="journal article" date="2014" name="Front. Microbiol.">
        <title>High frequency of phylogenetically diverse reductive dehalogenase-homologous genes in deep subseafloor sedimentary metagenomes.</title>
        <authorList>
            <person name="Kawai M."/>
            <person name="Futagami T."/>
            <person name="Toyoda A."/>
            <person name="Takaki Y."/>
            <person name="Nishi S."/>
            <person name="Hori S."/>
            <person name="Arai W."/>
            <person name="Tsubouchi T."/>
            <person name="Morono Y."/>
            <person name="Uchiyama I."/>
            <person name="Ito T."/>
            <person name="Fujiyama A."/>
            <person name="Inagaki F."/>
            <person name="Takami H."/>
        </authorList>
    </citation>
    <scope>NUCLEOTIDE SEQUENCE</scope>
    <source>
        <strain evidence="1">Expedition CK06-06</strain>
    </source>
</reference>
<evidence type="ECO:0000313" key="1">
    <source>
        <dbReference type="EMBL" id="GAH88264.1"/>
    </source>
</evidence>
<sequence>VYFEKTAENQDQILFIVSHYELGLLGIKIKTSQNVTGIAENYTLKIKPTAKAKIYEPDETLKNDFLIRAIIEITQKDKVQIKQSLPSFFKQLNL</sequence>